<comment type="caution">
    <text evidence="1">The sequence shown here is derived from an EMBL/GenBank/DDBJ whole genome shotgun (WGS) entry which is preliminary data.</text>
</comment>
<dbReference type="EMBL" id="UPSH01000001">
    <property type="protein sequence ID" value="VBB17925.1"/>
    <property type="molecule type" value="Genomic_DNA"/>
</dbReference>
<organism evidence="1 2">
    <name type="scientific">Yasminevirus sp. GU-2018</name>
    <dbReference type="NCBI Taxonomy" id="2420051"/>
    <lineage>
        <taxon>Viruses</taxon>
        <taxon>Varidnaviria</taxon>
        <taxon>Bamfordvirae</taxon>
        <taxon>Nucleocytoviricota</taxon>
        <taxon>Megaviricetes</taxon>
        <taxon>Imitervirales</taxon>
        <taxon>Mimiviridae</taxon>
        <taxon>Klosneuvirinae</taxon>
        <taxon>Yasminevirus</taxon>
        <taxon>Yasminevirus saudimassiliense</taxon>
    </lineage>
</organism>
<gene>
    <name evidence="1" type="ORF">YASMINEVIRUS_388</name>
</gene>
<proteinExistence type="predicted"/>
<accession>A0A5K0U803</accession>
<dbReference type="Proteomes" id="UP000594342">
    <property type="component" value="Unassembled WGS sequence"/>
</dbReference>
<evidence type="ECO:0000313" key="2">
    <source>
        <dbReference type="Proteomes" id="UP000594342"/>
    </source>
</evidence>
<name>A0A5K0U803_9VIRU</name>
<sequence length="165" mass="19466">MTFKYYFMGKTERKDESIPFTDQTLLDRELIIRMLKYEDTLILGEVGDRIYKDPTYEVSKSLFSEFVIHRMVLSHFGFDTSDESVLNYRKIFKTYYKSPTDFDKEVMQSVAYMRNNRCVYYTEKDVNVGDTLEDCRLYDLAGNETTIRESLGEFKHAFVAGFSDS</sequence>
<reference evidence="1 2" key="1">
    <citation type="submission" date="2018-10" db="EMBL/GenBank/DDBJ databases">
        <authorList>
            <consortium name="IHU Genomes"/>
        </authorList>
    </citation>
    <scope>NUCLEOTIDE SEQUENCE [LARGE SCALE GENOMIC DNA]</scope>
    <source>
        <strain evidence="1 2">A1</strain>
    </source>
</reference>
<protein>
    <submittedName>
        <fullName evidence="1">Uncharacterized protein</fullName>
    </submittedName>
</protein>
<keyword evidence="2" id="KW-1185">Reference proteome</keyword>
<evidence type="ECO:0000313" key="1">
    <source>
        <dbReference type="EMBL" id="VBB17925.1"/>
    </source>
</evidence>